<comment type="similarity">
    <text evidence="2 7">Belongs to the serpin family.</text>
</comment>
<keyword evidence="5" id="KW-0722">Serine protease inhibitor</keyword>
<comment type="subcellular location">
    <subcellularLocation>
        <location evidence="1">Cytoplasmic vesicle</location>
        <location evidence="1">Secretory vesicle</location>
        <location evidence="1">Chromaffin granule</location>
    </subcellularLocation>
</comment>
<dbReference type="PANTHER" id="PTHR11461:SF145">
    <property type="entry name" value="ALPHA-1-ANTICHYMOTRYPSIN"/>
    <property type="match status" value="1"/>
</dbReference>
<dbReference type="AlphaFoldDB" id="K9IXP7"/>
<dbReference type="GO" id="GO:0042583">
    <property type="term" value="C:chromaffin granule"/>
    <property type="evidence" value="ECO:0007669"/>
    <property type="project" value="UniProtKB-SubCell"/>
</dbReference>
<evidence type="ECO:0000256" key="4">
    <source>
        <dbReference type="ARBA" id="ARBA00022690"/>
    </source>
</evidence>
<dbReference type="InterPro" id="IPR000215">
    <property type="entry name" value="Serpin_fam"/>
</dbReference>
<dbReference type="EMBL" id="GABZ01006284">
    <property type="protein sequence ID" value="JAA47241.1"/>
    <property type="molecule type" value="mRNA"/>
</dbReference>
<feature type="chain" id="PRO_5003931374" evidence="8">
    <location>
        <begin position="21"/>
        <end position="419"/>
    </location>
</feature>
<comment type="subunit">
    <text evidence="3">Homodimer.</text>
</comment>
<dbReference type="SUPFAM" id="SSF56574">
    <property type="entry name" value="Serpins"/>
    <property type="match status" value="1"/>
</dbReference>
<organism evidence="10">
    <name type="scientific">Desmodus rotundus</name>
    <name type="common">Vampire bat</name>
    <dbReference type="NCBI Taxonomy" id="9430"/>
    <lineage>
        <taxon>Eukaryota</taxon>
        <taxon>Metazoa</taxon>
        <taxon>Chordata</taxon>
        <taxon>Craniata</taxon>
        <taxon>Vertebrata</taxon>
        <taxon>Euteleostomi</taxon>
        <taxon>Mammalia</taxon>
        <taxon>Eutheria</taxon>
        <taxon>Laurasiatheria</taxon>
        <taxon>Chiroptera</taxon>
        <taxon>Yangochiroptera</taxon>
        <taxon>Phyllostomidae</taxon>
        <taxon>Desmodontinae</taxon>
        <taxon>Desmodus</taxon>
    </lineage>
</organism>
<dbReference type="InterPro" id="IPR036186">
    <property type="entry name" value="Serpin_sf"/>
</dbReference>
<dbReference type="GO" id="GO:0004867">
    <property type="term" value="F:serine-type endopeptidase inhibitor activity"/>
    <property type="evidence" value="ECO:0007669"/>
    <property type="project" value="UniProtKB-KW"/>
</dbReference>
<dbReference type="CDD" id="cd19551">
    <property type="entry name" value="serpinA3_A1AC"/>
    <property type="match status" value="1"/>
</dbReference>
<dbReference type="PROSITE" id="PS00284">
    <property type="entry name" value="SERPIN"/>
    <property type="match status" value="1"/>
</dbReference>
<name>K9IXP7_DESRO</name>
<dbReference type="Gene3D" id="3.30.497.10">
    <property type="entry name" value="Antithrombin, subunit I, domain 2"/>
    <property type="match status" value="1"/>
</dbReference>
<evidence type="ECO:0000256" key="2">
    <source>
        <dbReference type="ARBA" id="ARBA00009500"/>
    </source>
</evidence>
<evidence type="ECO:0000256" key="8">
    <source>
        <dbReference type="SAM" id="SignalP"/>
    </source>
</evidence>
<dbReference type="GO" id="GO:0005615">
    <property type="term" value="C:extracellular space"/>
    <property type="evidence" value="ECO:0007669"/>
    <property type="project" value="InterPro"/>
</dbReference>
<dbReference type="InterPro" id="IPR023795">
    <property type="entry name" value="Serpin_CS"/>
</dbReference>
<dbReference type="InterPro" id="IPR042178">
    <property type="entry name" value="Serpin_sf_1"/>
</dbReference>
<feature type="domain" description="Serpin" evidence="9">
    <location>
        <begin position="56"/>
        <end position="416"/>
    </location>
</feature>
<keyword evidence="4" id="KW-0646">Protease inhibitor</keyword>
<evidence type="ECO:0000256" key="6">
    <source>
        <dbReference type="ARBA" id="ARBA00023329"/>
    </source>
</evidence>
<accession>K9IXP7</accession>
<evidence type="ECO:0000256" key="5">
    <source>
        <dbReference type="ARBA" id="ARBA00022900"/>
    </source>
</evidence>
<dbReference type="Pfam" id="PF00079">
    <property type="entry name" value="Serpin"/>
    <property type="match status" value="1"/>
</dbReference>
<proteinExistence type="evidence at transcript level"/>
<protein>
    <submittedName>
        <fullName evidence="10">Putative alpha-1-antichymotrypsin</fullName>
    </submittedName>
</protein>
<reference evidence="10" key="1">
    <citation type="submission" date="2012-11" db="EMBL/GenBank/DDBJ databases">
        <title>The Vampirome: Transcriptome and Proteome Analysis of the Submandibular and Accessory Glands of the Vampire Bat and Vector of Human Rabies, Desmodus rotundus.</title>
        <authorList>
            <person name="Francischetti I.M.B."/>
            <person name="Assumpcao T.C.F."/>
            <person name="Ma D."/>
            <person name="Vicente E.C."/>
            <person name="Ribeiro J.M.C."/>
        </authorList>
    </citation>
    <scope>NUCLEOTIDE SEQUENCE</scope>
    <source>
        <tissue evidence="10">Salivary gland</tissue>
    </source>
</reference>
<dbReference type="InterPro" id="IPR023796">
    <property type="entry name" value="Serpin_dom"/>
</dbReference>
<dbReference type="PANTHER" id="PTHR11461">
    <property type="entry name" value="SERINE PROTEASE INHIBITOR, SERPIN"/>
    <property type="match status" value="1"/>
</dbReference>
<keyword evidence="6" id="KW-0968">Cytoplasmic vesicle</keyword>
<feature type="signal peptide" evidence="8">
    <location>
        <begin position="1"/>
        <end position="20"/>
    </location>
</feature>
<evidence type="ECO:0000256" key="7">
    <source>
        <dbReference type="RuleBase" id="RU000411"/>
    </source>
</evidence>
<evidence type="ECO:0000256" key="3">
    <source>
        <dbReference type="ARBA" id="ARBA00011738"/>
    </source>
</evidence>
<dbReference type="InterPro" id="IPR042185">
    <property type="entry name" value="Serpin_sf_2"/>
</dbReference>
<keyword evidence="8" id="KW-0732">Signal</keyword>
<dbReference type="FunFam" id="3.30.497.10:FF:000001">
    <property type="entry name" value="Serine protease inhibitor"/>
    <property type="match status" value="1"/>
</dbReference>
<dbReference type="FunFam" id="2.30.39.10:FF:000002">
    <property type="entry name" value="Serpin family D member 1"/>
    <property type="match status" value="1"/>
</dbReference>
<dbReference type="SMART" id="SM00093">
    <property type="entry name" value="SERPIN"/>
    <property type="match status" value="1"/>
</dbReference>
<sequence>MSFLLALGLLVAGLCPTVHGLPGGVPDQMNVTQEHQHTETPVDLLRFASSNTDFAFSLYRQLALKNPNKNVVFSPMSISMALAFLSLGARDTTLTEILRGLKFNLTETSETEIHQGFQHLLRALSQPSNLLQLSMGNAMFVHEKLELLGKFRDDAKALYASEAFSTNFQDSAAAKKLINDYVEEKTQGKIVDLVKSLDTRTVMILVNYIFFKAKWMTPFDPNDTVQSKFYLSKRRSVQVPMMSLEDLYTPYFRDKELSCTVVELRYTSNDSMLLILPDQGKMKEVEAALLPETLRRWRGSLQMRSIELFLPRFSISSNYNLEDILPQLGMRQVFSTKADLSGITGAKNLAVTQVIHRTLIDVAENGTEAAAATAISLSLMSLRIPTISVNFNSPFLLAILSKDTDSILFCAKVANPKEA</sequence>
<evidence type="ECO:0000256" key="1">
    <source>
        <dbReference type="ARBA" id="ARBA00004248"/>
    </source>
</evidence>
<dbReference type="Gene3D" id="2.30.39.10">
    <property type="entry name" value="Alpha-1-antitrypsin, domain 1"/>
    <property type="match status" value="1"/>
</dbReference>
<evidence type="ECO:0000313" key="10">
    <source>
        <dbReference type="EMBL" id="JAA47241.1"/>
    </source>
</evidence>
<evidence type="ECO:0000259" key="9">
    <source>
        <dbReference type="SMART" id="SM00093"/>
    </source>
</evidence>